<accession>A0A0E9RTR1</accession>
<dbReference type="EMBL" id="GBXM01076889">
    <property type="protein sequence ID" value="JAH31688.1"/>
    <property type="molecule type" value="Transcribed_RNA"/>
</dbReference>
<name>A0A0E9RTR1_ANGAN</name>
<reference evidence="2" key="1">
    <citation type="submission" date="2014-11" db="EMBL/GenBank/DDBJ databases">
        <authorList>
            <person name="Amaro Gonzalez C."/>
        </authorList>
    </citation>
    <scope>NUCLEOTIDE SEQUENCE</scope>
</reference>
<evidence type="ECO:0000256" key="1">
    <source>
        <dbReference type="SAM" id="MobiDB-lite"/>
    </source>
</evidence>
<feature type="region of interest" description="Disordered" evidence="1">
    <location>
        <begin position="1"/>
        <end position="25"/>
    </location>
</feature>
<organism evidence="2">
    <name type="scientific">Anguilla anguilla</name>
    <name type="common">European freshwater eel</name>
    <name type="synonym">Muraena anguilla</name>
    <dbReference type="NCBI Taxonomy" id="7936"/>
    <lineage>
        <taxon>Eukaryota</taxon>
        <taxon>Metazoa</taxon>
        <taxon>Chordata</taxon>
        <taxon>Craniata</taxon>
        <taxon>Vertebrata</taxon>
        <taxon>Euteleostomi</taxon>
        <taxon>Actinopterygii</taxon>
        <taxon>Neopterygii</taxon>
        <taxon>Teleostei</taxon>
        <taxon>Anguilliformes</taxon>
        <taxon>Anguillidae</taxon>
        <taxon>Anguilla</taxon>
    </lineage>
</organism>
<protein>
    <submittedName>
        <fullName evidence="2">Uncharacterized protein</fullName>
    </submittedName>
</protein>
<sequence length="52" mass="5549">MKLKTQRGTLPSSTASSSTSPSSSSSLSYCWLLFRVCAGSAEAMVTSLRIYL</sequence>
<reference evidence="2" key="2">
    <citation type="journal article" date="2015" name="Fish Shellfish Immunol.">
        <title>Early steps in the European eel (Anguilla anguilla)-Vibrio vulnificus interaction in the gills: Role of the RtxA13 toxin.</title>
        <authorList>
            <person name="Callol A."/>
            <person name="Pajuelo D."/>
            <person name="Ebbesson L."/>
            <person name="Teles M."/>
            <person name="MacKenzie S."/>
            <person name="Amaro C."/>
        </authorList>
    </citation>
    <scope>NUCLEOTIDE SEQUENCE</scope>
</reference>
<dbReference type="AlphaFoldDB" id="A0A0E9RTR1"/>
<proteinExistence type="predicted"/>
<feature type="compositionally biased region" description="Low complexity" evidence="1">
    <location>
        <begin position="9"/>
        <end position="25"/>
    </location>
</feature>
<evidence type="ECO:0000313" key="2">
    <source>
        <dbReference type="EMBL" id="JAH31688.1"/>
    </source>
</evidence>